<dbReference type="Pfam" id="PF07676">
    <property type="entry name" value="PD40"/>
    <property type="match status" value="5"/>
</dbReference>
<evidence type="ECO:0000259" key="2">
    <source>
        <dbReference type="Pfam" id="PF01979"/>
    </source>
</evidence>
<sequence>MEHTSPSQRFSRRQVLRGGGVVAGAGALWLTAGATPASAQTPSAHGRVGAGSVTVRDSANLGVAVSPDGRRLAVDIASGIWLLPAAGGRAHRITPEEHDATRPHWSPDGRRIVFQSYLNAAYDVWMINADGTGLTQLTTGWGFDLEPRFSPDGKQVAFASDRDHVSRIWVLDIASGQQRAVTDADEVHAAPVWSPDGKKLAYVVGDGVIEELDLGSGRRKQLLGAPGGALAYSPVYTPDGQVSYVSAAGTGATMMLGAKAMVTGEDLPPLPVSWTSAQEFVYSSGGRLRRRSLSGTAQEIPFTAELPLSARKYQRRRRNLVSDAPRRAKGIADPVVSRDGKQVAFRALNALWLLPIGGSPRKAVDDGYFAADPDFAPDGKSLVYVSDRASTANLWRLDLATGRSDRLTDLPGGQLSPRFSPDGTKIAYQDESGRTWVFDIADRSVRQVLPALYQPGRPTWSPDGGMIALAALLPYSKRTSNGNNQVLTVDLASNQIRYQEVAPDRSISTRDNDGPLWTSDGGHLVFGAESLGWRVPVAADGTITGEPQRLTDEVTDSLSISADGTVVYLCNGVLRTVGPDGGAARTITADLTYRPARVSEPTVVRAGGLWDGSGEQLRTDVDIVVRGTMIEAVLPSGGDTPRGARIVDASGLTVMPGLIDTHNHWNMRGKQWGDRQGRLWLSYGVTTSKSPGDLAYQMVETREAMEAGTRVGPRYLGSGQALDGSRAFYNCMRPIHSAQQLERELDRAEGLDYDQLKSYMRLPVAFEQRVVARAHAMGVPVTSHYAYPAAHTGMDGMEHPGGGHRLNYSRTLSYAGFHMSQDSVDLLVASGMWVSSTMIFAGELYVGDRSLVDDERTKVLFPDWDYRRLVAKADSAAQPGPDSELDKWITKGMVEALLRVHRAGGLVVFGTDAPLDDPGVSAHQNLRALVKYGFTPREALMTATGNAARAMGYGDLLGAVAPGKIADLVMVEGNPLTDIRAAAAVRTVMAAGVTRTVPELLAPFRPDKAAKAAEAAVVSVRRAAPSASHDPAHYWHRPEWSMRQCCQH</sequence>
<accession>A0ABW7YCZ6</accession>
<gene>
    <name evidence="3" type="ORF">ACIA8P_37605</name>
</gene>
<dbReference type="SUPFAM" id="SSF82171">
    <property type="entry name" value="DPP6 N-terminal domain-like"/>
    <property type="match status" value="1"/>
</dbReference>
<dbReference type="Gene3D" id="3.20.20.140">
    <property type="entry name" value="Metal-dependent hydrolases"/>
    <property type="match status" value="1"/>
</dbReference>
<dbReference type="Gene3D" id="2.30.40.10">
    <property type="entry name" value="Urease, subunit C, domain 1"/>
    <property type="match status" value="2"/>
</dbReference>
<dbReference type="RefSeq" id="WP_398660706.1">
    <property type="nucleotide sequence ID" value="NZ_JBITDC010000019.1"/>
</dbReference>
<protein>
    <submittedName>
        <fullName evidence="3">Amidohydrolase family protein</fullName>
    </submittedName>
</protein>
<dbReference type="PANTHER" id="PTHR36842:SF1">
    <property type="entry name" value="PROTEIN TOLB"/>
    <property type="match status" value="1"/>
</dbReference>
<name>A0ABW7YCZ6_STRCE</name>
<comment type="similarity">
    <text evidence="1">Belongs to the TolB family.</text>
</comment>
<proteinExistence type="inferred from homology"/>
<dbReference type="SUPFAM" id="SSF51338">
    <property type="entry name" value="Composite domain of metallo-dependent hydrolases"/>
    <property type="match status" value="1"/>
</dbReference>
<dbReference type="InterPro" id="IPR006311">
    <property type="entry name" value="TAT_signal"/>
</dbReference>
<dbReference type="Proteomes" id="UP001612415">
    <property type="component" value="Unassembled WGS sequence"/>
</dbReference>
<dbReference type="InterPro" id="IPR011042">
    <property type="entry name" value="6-blade_b-propeller_TolB-like"/>
</dbReference>
<dbReference type="SUPFAM" id="SSF51556">
    <property type="entry name" value="Metallo-dependent hydrolases"/>
    <property type="match status" value="1"/>
</dbReference>
<dbReference type="Gene3D" id="2.120.10.30">
    <property type="entry name" value="TolB, C-terminal domain"/>
    <property type="match status" value="2"/>
</dbReference>
<dbReference type="Gene3D" id="3.30.110.90">
    <property type="entry name" value="Amidohydrolase"/>
    <property type="match status" value="1"/>
</dbReference>
<comment type="caution">
    <text evidence="3">The sequence shown here is derived from an EMBL/GenBank/DDBJ whole genome shotgun (WGS) entry which is preliminary data.</text>
</comment>
<evidence type="ECO:0000313" key="3">
    <source>
        <dbReference type="EMBL" id="MFI5680262.1"/>
    </source>
</evidence>
<dbReference type="SUPFAM" id="SSF69304">
    <property type="entry name" value="Tricorn protease N-terminal domain"/>
    <property type="match status" value="1"/>
</dbReference>
<keyword evidence="4" id="KW-1185">Reference proteome</keyword>
<organism evidence="3 4">
    <name type="scientific">Streptomyces cellulosae</name>
    <dbReference type="NCBI Taxonomy" id="1968"/>
    <lineage>
        <taxon>Bacteria</taxon>
        <taxon>Bacillati</taxon>
        <taxon>Actinomycetota</taxon>
        <taxon>Actinomycetes</taxon>
        <taxon>Kitasatosporales</taxon>
        <taxon>Streptomycetaceae</taxon>
        <taxon>Streptomyces</taxon>
    </lineage>
</organism>
<dbReference type="Gene3D" id="2.140.10.30">
    <property type="entry name" value="Dipeptidylpeptidase IV, N-terminal domain"/>
    <property type="match status" value="1"/>
</dbReference>
<dbReference type="InterPro" id="IPR011059">
    <property type="entry name" value="Metal-dep_hydrolase_composite"/>
</dbReference>
<feature type="domain" description="Amidohydrolase-related" evidence="2">
    <location>
        <begin position="653"/>
        <end position="993"/>
    </location>
</feature>
<reference evidence="3 4" key="1">
    <citation type="submission" date="2024-10" db="EMBL/GenBank/DDBJ databases">
        <title>The Natural Products Discovery Center: Release of the First 8490 Sequenced Strains for Exploring Actinobacteria Biosynthetic Diversity.</title>
        <authorList>
            <person name="Kalkreuter E."/>
            <person name="Kautsar S.A."/>
            <person name="Yang D."/>
            <person name="Bader C.D."/>
            <person name="Teijaro C.N."/>
            <person name="Fluegel L."/>
            <person name="Davis C.M."/>
            <person name="Simpson J.R."/>
            <person name="Lauterbach L."/>
            <person name="Steele A.D."/>
            <person name="Gui C."/>
            <person name="Meng S."/>
            <person name="Li G."/>
            <person name="Viehrig K."/>
            <person name="Ye F."/>
            <person name="Su P."/>
            <person name="Kiefer A.F."/>
            <person name="Nichols A."/>
            <person name="Cepeda A.J."/>
            <person name="Yan W."/>
            <person name="Fan B."/>
            <person name="Jiang Y."/>
            <person name="Adhikari A."/>
            <person name="Zheng C.-J."/>
            <person name="Schuster L."/>
            <person name="Cowan T.M."/>
            <person name="Smanski M.J."/>
            <person name="Chevrette M.G."/>
            <person name="De Carvalho L.P.S."/>
            <person name="Shen B."/>
        </authorList>
    </citation>
    <scope>NUCLEOTIDE SEQUENCE [LARGE SCALE GENOMIC DNA]</scope>
    <source>
        <strain evidence="3 4">NPDC051599</strain>
    </source>
</reference>
<dbReference type="Pfam" id="PF01979">
    <property type="entry name" value="Amidohydro_1"/>
    <property type="match status" value="1"/>
</dbReference>
<dbReference type="InterPro" id="IPR032466">
    <property type="entry name" value="Metal_Hydrolase"/>
</dbReference>
<dbReference type="InterPro" id="IPR006680">
    <property type="entry name" value="Amidohydro-rel"/>
</dbReference>
<dbReference type="PANTHER" id="PTHR36842">
    <property type="entry name" value="PROTEIN TOLB HOMOLOG"/>
    <property type="match status" value="1"/>
</dbReference>
<evidence type="ECO:0000313" key="4">
    <source>
        <dbReference type="Proteomes" id="UP001612415"/>
    </source>
</evidence>
<dbReference type="EMBL" id="JBITDC010000019">
    <property type="protein sequence ID" value="MFI5680262.1"/>
    <property type="molecule type" value="Genomic_DNA"/>
</dbReference>
<dbReference type="PROSITE" id="PS51318">
    <property type="entry name" value="TAT"/>
    <property type="match status" value="1"/>
</dbReference>
<dbReference type="InterPro" id="IPR011659">
    <property type="entry name" value="WD40"/>
</dbReference>
<evidence type="ECO:0000256" key="1">
    <source>
        <dbReference type="ARBA" id="ARBA00009820"/>
    </source>
</evidence>